<evidence type="ECO:0000256" key="18">
    <source>
        <dbReference type="SAM" id="Phobius"/>
    </source>
</evidence>
<feature type="domain" description="Tyrosine-protein kinase G-rich" evidence="21">
    <location>
        <begin position="371"/>
        <end position="445"/>
    </location>
</feature>
<evidence type="ECO:0000256" key="11">
    <source>
        <dbReference type="ARBA" id="ARBA00022840"/>
    </source>
</evidence>
<keyword evidence="5" id="KW-1003">Cell membrane</keyword>
<evidence type="ECO:0000256" key="3">
    <source>
        <dbReference type="ARBA" id="ARBA00008883"/>
    </source>
</evidence>
<keyword evidence="12 18" id="KW-1133">Transmembrane helix</keyword>
<keyword evidence="8 18" id="KW-0812">Transmembrane</keyword>
<feature type="transmembrane region" description="Helical" evidence="18">
    <location>
        <begin position="100"/>
        <end position="125"/>
    </location>
</feature>
<dbReference type="EMBL" id="VYQE01000003">
    <property type="protein sequence ID" value="KAA9007829.1"/>
    <property type="molecule type" value="Genomic_DNA"/>
</dbReference>
<evidence type="ECO:0000256" key="7">
    <source>
        <dbReference type="ARBA" id="ARBA00022679"/>
    </source>
</evidence>
<evidence type="ECO:0000256" key="4">
    <source>
        <dbReference type="ARBA" id="ARBA00011903"/>
    </source>
</evidence>
<name>A0A5J5GHW2_9RHOB</name>
<evidence type="ECO:0000256" key="13">
    <source>
        <dbReference type="ARBA" id="ARBA00023136"/>
    </source>
</evidence>
<evidence type="ECO:0000256" key="10">
    <source>
        <dbReference type="ARBA" id="ARBA00022777"/>
    </source>
</evidence>
<keyword evidence="9" id="KW-0547">Nucleotide-binding</keyword>
<feature type="domain" description="Polysaccharide chain length determinant N-terminal" evidence="19">
    <location>
        <begin position="92"/>
        <end position="176"/>
    </location>
</feature>
<dbReference type="PANTHER" id="PTHR32309:SF13">
    <property type="entry name" value="FERRIC ENTEROBACTIN TRANSPORT PROTEIN FEPE"/>
    <property type="match status" value="1"/>
</dbReference>
<feature type="coiled-coil region" evidence="16">
    <location>
        <begin position="275"/>
        <end position="374"/>
    </location>
</feature>
<evidence type="ECO:0000259" key="19">
    <source>
        <dbReference type="Pfam" id="PF02706"/>
    </source>
</evidence>
<dbReference type="Pfam" id="PF13614">
    <property type="entry name" value="AAA_31"/>
    <property type="match status" value="1"/>
</dbReference>
<comment type="catalytic activity">
    <reaction evidence="15">
        <text>L-tyrosyl-[protein] + ATP = O-phospho-L-tyrosyl-[protein] + ADP + H(+)</text>
        <dbReference type="Rhea" id="RHEA:10596"/>
        <dbReference type="Rhea" id="RHEA-COMP:10136"/>
        <dbReference type="Rhea" id="RHEA-COMP:20101"/>
        <dbReference type="ChEBI" id="CHEBI:15378"/>
        <dbReference type="ChEBI" id="CHEBI:30616"/>
        <dbReference type="ChEBI" id="CHEBI:46858"/>
        <dbReference type="ChEBI" id="CHEBI:61978"/>
        <dbReference type="ChEBI" id="CHEBI:456216"/>
        <dbReference type="EC" id="2.7.10.2"/>
    </reaction>
</comment>
<keyword evidence="6" id="KW-0997">Cell inner membrane</keyword>
<dbReference type="Gene3D" id="3.40.50.300">
    <property type="entry name" value="P-loop containing nucleotide triphosphate hydrolases"/>
    <property type="match status" value="1"/>
</dbReference>
<evidence type="ECO:0000256" key="2">
    <source>
        <dbReference type="ARBA" id="ARBA00007316"/>
    </source>
</evidence>
<dbReference type="InterPro" id="IPR050445">
    <property type="entry name" value="Bact_polysacc_biosynth/exp"/>
</dbReference>
<evidence type="ECO:0000256" key="6">
    <source>
        <dbReference type="ARBA" id="ARBA00022519"/>
    </source>
</evidence>
<keyword evidence="7" id="KW-0808">Transferase</keyword>
<keyword evidence="23" id="KW-1185">Reference proteome</keyword>
<keyword evidence="10" id="KW-0418">Kinase</keyword>
<comment type="similarity">
    <text evidence="2">Belongs to the CpsD/CapB family.</text>
</comment>
<dbReference type="SUPFAM" id="SSF52540">
    <property type="entry name" value="P-loop containing nucleoside triphosphate hydrolases"/>
    <property type="match status" value="1"/>
</dbReference>
<evidence type="ECO:0000313" key="23">
    <source>
        <dbReference type="Proteomes" id="UP000326554"/>
    </source>
</evidence>
<keyword evidence="13 18" id="KW-0472">Membrane</keyword>
<comment type="caution">
    <text evidence="22">The sequence shown here is derived from an EMBL/GenBank/DDBJ whole genome shotgun (WGS) entry which is preliminary data.</text>
</comment>
<keyword evidence="11" id="KW-0067">ATP-binding</keyword>
<accession>A0A5J5GHW2</accession>
<evidence type="ECO:0000256" key="5">
    <source>
        <dbReference type="ARBA" id="ARBA00022475"/>
    </source>
</evidence>
<evidence type="ECO:0000256" key="1">
    <source>
        <dbReference type="ARBA" id="ARBA00004429"/>
    </source>
</evidence>
<comment type="similarity">
    <text evidence="3">Belongs to the etk/wzc family.</text>
</comment>
<dbReference type="Pfam" id="PF02706">
    <property type="entry name" value="Wzz"/>
    <property type="match status" value="1"/>
</dbReference>
<evidence type="ECO:0000313" key="22">
    <source>
        <dbReference type="EMBL" id="KAA9007829.1"/>
    </source>
</evidence>
<evidence type="ECO:0000259" key="21">
    <source>
        <dbReference type="Pfam" id="PF13807"/>
    </source>
</evidence>
<protein>
    <recommendedName>
        <fullName evidence="4">non-specific protein-tyrosine kinase</fullName>
        <ecNumber evidence="4">2.7.10.2</ecNumber>
    </recommendedName>
</protein>
<evidence type="ECO:0000256" key="16">
    <source>
        <dbReference type="SAM" id="Coils"/>
    </source>
</evidence>
<feature type="domain" description="AAA" evidence="20">
    <location>
        <begin position="524"/>
        <end position="657"/>
    </location>
</feature>
<dbReference type="InterPro" id="IPR032807">
    <property type="entry name" value="GNVR"/>
</dbReference>
<dbReference type="InterPro" id="IPR027417">
    <property type="entry name" value="P-loop_NTPase"/>
</dbReference>
<evidence type="ECO:0000256" key="14">
    <source>
        <dbReference type="ARBA" id="ARBA00023137"/>
    </source>
</evidence>
<dbReference type="CDD" id="cd05387">
    <property type="entry name" value="BY-kinase"/>
    <property type="match status" value="1"/>
</dbReference>
<dbReference type="Pfam" id="PF13807">
    <property type="entry name" value="GNVR"/>
    <property type="match status" value="1"/>
</dbReference>
<evidence type="ECO:0000256" key="15">
    <source>
        <dbReference type="ARBA" id="ARBA00051245"/>
    </source>
</evidence>
<evidence type="ECO:0000259" key="20">
    <source>
        <dbReference type="Pfam" id="PF13614"/>
    </source>
</evidence>
<dbReference type="GO" id="GO:0005886">
    <property type="term" value="C:plasma membrane"/>
    <property type="evidence" value="ECO:0007669"/>
    <property type="project" value="UniProtKB-SubCell"/>
</dbReference>
<dbReference type="EC" id="2.7.10.2" evidence="4"/>
<feature type="region of interest" description="Disordered" evidence="17">
    <location>
        <begin position="1"/>
        <end position="45"/>
    </location>
</feature>
<comment type="subcellular location">
    <subcellularLocation>
        <location evidence="1">Cell inner membrane</location>
        <topology evidence="1">Multi-pass membrane protein</topology>
    </subcellularLocation>
</comment>
<dbReference type="InterPro" id="IPR005702">
    <property type="entry name" value="Wzc-like_C"/>
</dbReference>
<dbReference type="PANTHER" id="PTHR32309">
    <property type="entry name" value="TYROSINE-PROTEIN KINASE"/>
    <property type="match status" value="1"/>
</dbReference>
<keyword evidence="14" id="KW-0829">Tyrosine-protein kinase</keyword>
<proteinExistence type="inferred from homology"/>
<reference evidence="22 23" key="1">
    <citation type="submission" date="2019-09" db="EMBL/GenBank/DDBJ databases">
        <authorList>
            <person name="Park J.-S."/>
            <person name="Choi H.-J."/>
        </authorList>
    </citation>
    <scope>NUCLEOTIDE SEQUENCE [LARGE SCALE GENOMIC DNA]</scope>
    <source>
        <strain evidence="22 23">176SS1-4</strain>
    </source>
</reference>
<dbReference type="InterPro" id="IPR025669">
    <property type="entry name" value="AAA_dom"/>
</dbReference>
<sequence length="708" mass="76205">MGMPAECGAAGRRANPGGPGRTGFPDRTGLRIRTRRRHGPPSARRCSGWGRLFVQPSVFGPAAMTDRPLSPRRITPVLSSRPEVTLTVEQALGAVRRAPWLVVSVTLAALALGALQAFVLAVPVYRATAVVMLETAQPQIVDLPGIAQGLTGESAEINSEVEVLRARGLLGEVVDRLALTEDPEFNPALEPAGPVPRLLARWDRAAPAGPEAVRAEAVERLGRALSVRNLPQTHVFRVSAETRDPVKSARIADAVVARYVEGQLEVKLAALTQAEDWLRARVAELRSRLEEAEAERARSGTATDLVSAEALAGLERRLKSLRDRIDETEAARDVGSEALRARTVQQLDALRASEAELKDRIDRQSEDLIALRQLDRESEAIRTLYEYFLARLNETSAQRGMQQPDSRILSTAAVPRGPSAPDRPKILALAGLLGLALGVVLAVRRDLRRDGFPSGAALEDHAGLPVLGEIPQVRVRGRRALLRYLVDHPTSAAGEAVRSLRTSLALADPEGAAQVLVATSAVPGEGKTTMTLALAHQLAGLGKRVVVVEGDLRLRTFGSYFDGLPEAGLAQYLRDEAGIDGVIQGAPGFGADLLSAGGTLPAPGDAFHSERFRALLRELRARYDLVLIDTPPVLAVPDARLMARQADAVLVSVRWERTQAAQLDHALRLLRGSEVRVAGLVLSRMNPRGARRYGAEAYGSQAARYYSA</sequence>
<evidence type="ECO:0000256" key="9">
    <source>
        <dbReference type="ARBA" id="ARBA00022741"/>
    </source>
</evidence>
<dbReference type="InterPro" id="IPR003856">
    <property type="entry name" value="LPS_length_determ_N"/>
</dbReference>
<organism evidence="22 23">
    <name type="scientific">Histidinibacterium aquaticum</name>
    <dbReference type="NCBI Taxonomy" id="2613962"/>
    <lineage>
        <taxon>Bacteria</taxon>
        <taxon>Pseudomonadati</taxon>
        <taxon>Pseudomonadota</taxon>
        <taxon>Alphaproteobacteria</taxon>
        <taxon>Rhodobacterales</taxon>
        <taxon>Paracoccaceae</taxon>
        <taxon>Histidinibacterium</taxon>
    </lineage>
</organism>
<evidence type="ECO:0000256" key="8">
    <source>
        <dbReference type="ARBA" id="ARBA00022692"/>
    </source>
</evidence>
<dbReference type="GO" id="GO:0004713">
    <property type="term" value="F:protein tyrosine kinase activity"/>
    <property type="evidence" value="ECO:0007669"/>
    <property type="project" value="TreeGrafter"/>
</dbReference>
<evidence type="ECO:0000256" key="17">
    <source>
        <dbReference type="SAM" id="MobiDB-lite"/>
    </source>
</evidence>
<feature type="compositionally biased region" description="Basic residues" evidence="17">
    <location>
        <begin position="30"/>
        <end position="39"/>
    </location>
</feature>
<keyword evidence="16" id="KW-0175">Coiled coil</keyword>
<gene>
    <name evidence="22" type="ORF">F3S47_09895</name>
</gene>
<dbReference type="AlphaFoldDB" id="A0A5J5GHW2"/>
<dbReference type="Proteomes" id="UP000326554">
    <property type="component" value="Unassembled WGS sequence"/>
</dbReference>
<evidence type="ECO:0000256" key="12">
    <source>
        <dbReference type="ARBA" id="ARBA00022989"/>
    </source>
</evidence>